<keyword evidence="4" id="KW-1185">Reference proteome</keyword>
<dbReference type="HOGENOM" id="CLU_682296_0_0_1"/>
<feature type="transmembrane region" description="Helical" evidence="1">
    <location>
        <begin position="383"/>
        <end position="405"/>
    </location>
</feature>
<feature type="transmembrane region" description="Helical" evidence="1">
    <location>
        <begin position="292"/>
        <end position="310"/>
    </location>
</feature>
<dbReference type="SUPFAM" id="SSF54427">
    <property type="entry name" value="NTF2-like"/>
    <property type="match status" value="1"/>
</dbReference>
<name>A4RY41_OSTLU</name>
<dbReference type="Pfam" id="PF12680">
    <property type="entry name" value="SnoaL_2"/>
    <property type="match status" value="1"/>
</dbReference>
<organism evidence="3 4">
    <name type="scientific">Ostreococcus lucimarinus (strain CCE9901)</name>
    <dbReference type="NCBI Taxonomy" id="436017"/>
    <lineage>
        <taxon>Eukaryota</taxon>
        <taxon>Viridiplantae</taxon>
        <taxon>Chlorophyta</taxon>
        <taxon>Mamiellophyceae</taxon>
        <taxon>Mamiellales</taxon>
        <taxon>Bathycoccaceae</taxon>
        <taxon>Ostreococcus</taxon>
    </lineage>
</organism>
<dbReference type="OMA" id="FAEAFIF"/>
<feature type="transmembrane region" description="Helical" evidence="1">
    <location>
        <begin position="259"/>
        <end position="280"/>
    </location>
</feature>
<reference evidence="3 4" key="1">
    <citation type="journal article" date="2007" name="Proc. Natl. Acad. Sci. U.S.A.">
        <title>The tiny eukaryote Ostreococcus provides genomic insights into the paradox of plankton speciation.</title>
        <authorList>
            <person name="Palenik B."/>
            <person name="Grimwood J."/>
            <person name="Aerts A."/>
            <person name="Rouze P."/>
            <person name="Salamov A."/>
            <person name="Putnam N."/>
            <person name="Dupont C."/>
            <person name="Jorgensen R."/>
            <person name="Derelle E."/>
            <person name="Rombauts S."/>
            <person name="Zhou K."/>
            <person name="Otillar R."/>
            <person name="Merchant S.S."/>
            <person name="Podell S."/>
            <person name="Gaasterland T."/>
            <person name="Napoli C."/>
            <person name="Gendler K."/>
            <person name="Manuell A."/>
            <person name="Tai V."/>
            <person name="Vallon O."/>
            <person name="Piganeau G."/>
            <person name="Jancek S."/>
            <person name="Heijde M."/>
            <person name="Jabbari K."/>
            <person name="Bowler C."/>
            <person name="Lohr M."/>
            <person name="Robbens S."/>
            <person name="Werner G."/>
            <person name="Dubchak I."/>
            <person name="Pazour G.J."/>
            <person name="Ren Q."/>
            <person name="Paulsen I."/>
            <person name="Delwiche C."/>
            <person name="Schmutz J."/>
            <person name="Rokhsar D."/>
            <person name="Van de Peer Y."/>
            <person name="Moreau H."/>
            <person name="Grigoriev I.V."/>
        </authorList>
    </citation>
    <scope>NUCLEOTIDE SEQUENCE [LARGE SCALE GENOMIC DNA]</scope>
    <source>
        <strain evidence="3 4">CCE9901</strain>
    </source>
</reference>
<feature type="transmembrane region" description="Helical" evidence="1">
    <location>
        <begin position="186"/>
        <end position="203"/>
    </location>
</feature>
<dbReference type="GeneID" id="5002024"/>
<dbReference type="Gramene" id="ABO96159">
    <property type="protein sequence ID" value="ABO96159"/>
    <property type="gene ID" value="OSTLU_87388"/>
</dbReference>
<gene>
    <name evidence="3" type="ORF">OSTLU_87388</name>
</gene>
<dbReference type="AlphaFoldDB" id="A4RY41"/>
<keyword evidence="1" id="KW-0812">Transmembrane</keyword>
<keyword evidence="1" id="KW-0472">Membrane</keyword>
<dbReference type="Proteomes" id="UP000001568">
    <property type="component" value="Chromosome 5"/>
</dbReference>
<accession>A4RY41</accession>
<dbReference type="KEGG" id="olu:OSTLU_87388"/>
<evidence type="ECO:0000256" key="1">
    <source>
        <dbReference type="SAM" id="Phobius"/>
    </source>
</evidence>
<feature type="transmembrane region" description="Helical" evidence="1">
    <location>
        <begin position="344"/>
        <end position="362"/>
    </location>
</feature>
<protein>
    <recommendedName>
        <fullName evidence="2">SnoaL-like domain-containing protein</fullName>
    </recommendedName>
</protein>
<dbReference type="EMBL" id="CP000585">
    <property type="protein sequence ID" value="ABO96159.1"/>
    <property type="molecule type" value="Genomic_DNA"/>
</dbReference>
<dbReference type="eggNOG" id="ENOG502QR51">
    <property type="taxonomic scope" value="Eukaryota"/>
</dbReference>
<dbReference type="PANTHER" id="PTHR36367">
    <property type="entry name" value="TRANSMEMBRANE PROTEIN"/>
    <property type="match status" value="1"/>
</dbReference>
<dbReference type="STRING" id="436017.A4RY41"/>
<evidence type="ECO:0000313" key="4">
    <source>
        <dbReference type="Proteomes" id="UP000001568"/>
    </source>
</evidence>
<sequence>MKLSRAATPRRVAATPRAAVDAERTVREMYERINARDVDGALACVDENVVYEDFNFPAPFRGKAAVKKLFEESCEGIPDDLTFVIDASTCGGDAVGLTWHVELMGEAFPNARGCSFYRVDETNGKLVYARDCVESPLKPGEASFGIIRLVAPLVKKQIAAKRGEGGGGDGAVETAKSSSSDAGGNALVSAAFWLAGAAYWYVLLLSPSDNPIPGDPAYAIKPETLQEVIAESTDFFFVLPVLNKFGIDALGTAPAVHPVSLGVFNFAEAFIFMLLPLYFMDKRGRDLPTTKMWSIGMFLTNAVLLPYMAIRAATPVRDWNPESNANVDGWRETRLGEKGVMSKLFGGFGLAVGLLSVYWTLFEDPSAGGLSERAAYFNNLMHTDRVSVAFVVDIALVCCWQAYFMKSLDKDSGALAYIPYWGLCIWLLM</sequence>
<dbReference type="InterPro" id="IPR037401">
    <property type="entry name" value="SnoaL-like"/>
</dbReference>
<dbReference type="OrthoDB" id="201750at2759"/>
<dbReference type="RefSeq" id="XP_001417866.1">
    <property type="nucleotide sequence ID" value="XM_001417829.1"/>
</dbReference>
<keyword evidence="1" id="KW-1133">Transmembrane helix</keyword>
<evidence type="ECO:0000313" key="3">
    <source>
        <dbReference type="EMBL" id="ABO96159.1"/>
    </source>
</evidence>
<dbReference type="Gene3D" id="3.10.450.50">
    <property type="match status" value="1"/>
</dbReference>
<feature type="domain" description="SnoaL-like" evidence="2">
    <location>
        <begin position="26"/>
        <end position="127"/>
    </location>
</feature>
<dbReference type="InterPro" id="IPR032710">
    <property type="entry name" value="NTF2-like_dom_sf"/>
</dbReference>
<proteinExistence type="predicted"/>
<evidence type="ECO:0000259" key="2">
    <source>
        <dbReference type="Pfam" id="PF12680"/>
    </source>
</evidence>
<dbReference type="PANTHER" id="PTHR36367:SF2">
    <property type="entry name" value="TRANSMEMBRANE PROTEIN"/>
    <property type="match status" value="1"/>
</dbReference>